<name>T1FIR5_HELRO</name>
<reference evidence="4" key="3">
    <citation type="submission" date="2015-06" db="UniProtKB">
        <authorList>
            <consortium name="EnsemblMetazoa"/>
        </authorList>
    </citation>
    <scope>IDENTIFICATION</scope>
</reference>
<evidence type="ECO:0000256" key="1">
    <source>
        <dbReference type="SAM" id="Coils"/>
    </source>
</evidence>
<dbReference type="KEGG" id="hro:HELRODRAFT_182797"/>
<dbReference type="EnsemblMetazoa" id="HelroT182797">
    <property type="protein sequence ID" value="HelroP182797"/>
    <property type="gene ID" value="HelroG182797"/>
</dbReference>
<keyword evidence="2" id="KW-0812">Transmembrane</keyword>
<evidence type="ECO:0000256" key="2">
    <source>
        <dbReference type="SAM" id="Phobius"/>
    </source>
</evidence>
<dbReference type="RefSeq" id="XP_009031773.1">
    <property type="nucleotide sequence ID" value="XM_009033525.1"/>
</dbReference>
<gene>
    <name evidence="4" type="primary">20208714</name>
    <name evidence="3" type="ORF">HELRODRAFT_182797</name>
</gene>
<dbReference type="AlphaFoldDB" id="T1FIR5"/>
<dbReference type="GeneID" id="20208714"/>
<dbReference type="EMBL" id="AMQM01008417">
    <property type="status" value="NOT_ANNOTATED_CDS"/>
    <property type="molecule type" value="Genomic_DNA"/>
</dbReference>
<keyword evidence="2" id="KW-1133">Transmembrane helix</keyword>
<dbReference type="Proteomes" id="UP000015101">
    <property type="component" value="Unassembled WGS sequence"/>
</dbReference>
<dbReference type="EMBL" id="AMQM01008418">
    <property type="status" value="NOT_ANNOTATED_CDS"/>
    <property type="molecule type" value="Genomic_DNA"/>
</dbReference>
<organism evidence="4 5">
    <name type="scientific">Helobdella robusta</name>
    <name type="common">Californian leech</name>
    <dbReference type="NCBI Taxonomy" id="6412"/>
    <lineage>
        <taxon>Eukaryota</taxon>
        <taxon>Metazoa</taxon>
        <taxon>Spiralia</taxon>
        <taxon>Lophotrochozoa</taxon>
        <taxon>Annelida</taxon>
        <taxon>Clitellata</taxon>
        <taxon>Hirudinea</taxon>
        <taxon>Rhynchobdellida</taxon>
        <taxon>Glossiphoniidae</taxon>
        <taxon>Helobdella</taxon>
    </lineage>
</organism>
<protein>
    <submittedName>
        <fullName evidence="3 4">Uncharacterized protein</fullName>
    </submittedName>
</protein>
<evidence type="ECO:0000313" key="4">
    <source>
        <dbReference type="EnsemblMetazoa" id="HelroP182797"/>
    </source>
</evidence>
<keyword evidence="5" id="KW-1185">Reference proteome</keyword>
<proteinExistence type="predicted"/>
<evidence type="ECO:0000313" key="3">
    <source>
        <dbReference type="EMBL" id="ESN90103.1"/>
    </source>
</evidence>
<dbReference type="EMBL" id="AMQM01008416">
    <property type="status" value="NOT_ANNOTATED_CDS"/>
    <property type="molecule type" value="Genomic_DNA"/>
</dbReference>
<dbReference type="InParanoid" id="T1FIR5"/>
<keyword evidence="1" id="KW-0175">Coiled coil</keyword>
<dbReference type="HOGENOM" id="CLU_685667_0_0_1"/>
<evidence type="ECO:0000313" key="5">
    <source>
        <dbReference type="Proteomes" id="UP000015101"/>
    </source>
</evidence>
<accession>T1FIR5</accession>
<feature type="coiled-coil region" evidence="1">
    <location>
        <begin position="365"/>
        <end position="392"/>
    </location>
</feature>
<reference evidence="5" key="1">
    <citation type="submission" date="2012-12" db="EMBL/GenBank/DDBJ databases">
        <authorList>
            <person name="Hellsten U."/>
            <person name="Grimwood J."/>
            <person name="Chapman J.A."/>
            <person name="Shapiro H."/>
            <person name="Aerts A."/>
            <person name="Otillar R.P."/>
            <person name="Terry A.Y."/>
            <person name="Boore J.L."/>
            <person name="Simakov O."/>
            <person name="Marletaz F."/>
            <person name="Cho S.-J."/>
            <person name="Edsinger-Gonzales E."/>
            <person name="Havlak P."/>
            <person name="Kuo D.-H."/>
            <person name="Larsson T."/>
            <person name="Lv J."/>
            <person name="Arendt D."/>
            <person name="Savage R."/>
            <person name="Osoegawa K."/>
            <person name="de Jong P."/>
            <person name="Lindberg D.R."/>
            <person name="Seaver E.C."/>
            <person name="Weisblat D.A."/>
            <person name="Putnam N.H."/>
            <person name="Grigoriev I.V."/>
            <person name="Rokhsar D.S."/>
        </authorList>
    </citation>
    <scope>NUCLEOTIDE SEQUENCE</scope>
</reference>
<sequence>MFIYYKWVVIGFRTSEDLEENRLSITKSTLLFKASKVAFHAFRQTNRQTDRQPNKCIVTYEFCLQTSGHVLNVMRGSSCICTDPKQHKQKTARRIIREFVRSRDGTIGQAALKINDGREIIIESSTQLALNAQRSHRNSEQEVRQGAAASNKIVHHLKTFHVARWREIVGKCRKNILVTFFHCIPRMEVASFLRFRKHLFFSEFTTISFQVDIGNRREAEKMQLLNNHKTKTMRKKETSQHCKEDTFNNTRAQDHVLCISLNLWPLFALKSFILRSLMLDILQVFFLLHVLLVMLLCLCFQRFFQTLEKFDTTHSRKELQKRNLDSIEVKAVLVNRLRNALIKEEIDPDEFDFPDPVEQQFVEMNRKFDQQAEKLNKVAQELNDKMDQQSKQKFQNETKRWV</sequence>
<dbReference type="EMBL" id="KB097773">
    <property type="protein sequence ID" value="ESN90103.1"/>
    <property type="molecule type" value="Genomic_DNA"/>
</dbReference>
<dbReference type="CTD" id="20208714"/>
<keyword evidence="2" id="KW-0472">Membrane</keyword>
<feature type="transmembrane region" description="Helical" evidence="2">
    <location>
        <begin position="281"/>
        <end position="300"/>
    </location>
</feature>
<reference evidence="3 5" key="2">
    <citation type="journal article" date="2013" name="Nature">
        <title>Insights into bilaterian evolution from three spiralian genomes.</title>
        <authorList>
            <person name="Simakov O."/>
            <person name="Marletaz F."/>
            <person name="Cho S.J."/>
            <person name="Edsinger-Gonzales E."/>
            <person name="Havlak P."/>
            <person name="Hellsten U."/>
            <person name="Kuo D.H."/>
            <person name="Larsson T."/>
            <person name="Lv J."/>
            <person name="Arendt D."/>
            <person name="Savage R."/>
            <person name="Osoegawa K."/>
            <person name="de Jong P."/>
            <person name="Grimwood J."/>
            <person name="Chapman J.A."/>
            <person name="Shapiro H."/>
            <person name="Aerts A."/>
            <person name="Otillar R.P."/>
            <person name="Terry A.Y."/>
            <person name="Boore J.L."/>
            <person name="Grigoriev I.V."/>
            <person name="Lindberg D.R."/>
            <person name="Seaver E.C."/>
            <person name="Weisblat D.A."/>
            <person name="Putnam N.H."/>
            <person name="Rokhsar D.S."/>
        </authorList>
    </citation>
    <scope>NUCLEOTIDE SEQUENCE</scope>
</reference>